<dbReference type="EMBL" id="QLYX01000005">
    <property type="protein sequence ID" value="RAY14662.1"/>
    <property type="molecule type" value="Genomic_DNA"/>
</dbReference>
<evidence type="ECO:0000313" key="8">
    <source>
        <dbReference type="EMBL" id="RAY14662.1"/>
    </source>
</evidence>
<keyword evidence="5" id="KW-1278">Translocase</keyword>
<proteinExistence type="predicted"/>
<evidence type="ECO:0000256" key="3">
    <source>
        <dbReference type="ARBA" id="ARBA00022741"/>
    </source>
</evidence>
<dbReference type="PANTHER" id="PTHR42788:SF17">
    <property type="entry name" value="ALIPHATIC SULFONATES IMPORT ATP-BINDING PROTEIN SSUB"/>
    <property type="match status" value="1"/>
</dbReference>
<dbReference type="InterPro" id="IPR050166">
    <property type="entry name" value="ABC_transporter_ATP-bind"/>
</dbReference>
<dbReference type="PANTHER" id="PTHR42788">
    <property type="entry name" value="TAURINE IMPORT ATP-BINDING PROTEIN-RELATED"/>
    <property type="match status" value="1"/>
</dbReference>
<keyword evidence="1" id="KW-0813">Transport</keyword>
<dbReference type="Proteomes" id="UP000251891">
    <property type="component" value="Unassembled WGS sequence"/>
</dbReference>
<dbReference type="PROSITE" id="PS50893">
    <property type="entry name" value="ABC_TRANSPORTER_2"/>
    <property type="match status" value="1"/>
</dbReference>
<keyword evidence="6" id="KW-0472">Membrane</keyword>
<dbReference type="AlphaFoldDB" id="A0A365H6P0"/>
<dbReference type="SUPFAM" id="SSF52540">
    <property type="entry name" value="P-loop containing nucleoside triphosphate hydrolases"/>
    <property type="match status" value="1"/>
</dbReference>
<dbReference type="InterPro" id="IPR003439">
    <property type="entry name" value="ABC_transporter-like_ATP-bd"/>
</dbReference>
<evidence type="ECO:0000313" key="9">
    <source>
        <dbReference type="Proteomes" id="UP000251891"/>
    </source>
</evidence>
<accession>A0A365H6P0</accession>
<dbReference type="GO" id="GO:0016887">
    <property type="term" value="F:ATP hydrolysis activity"/>
    <property type="evidence" value="ECO:0007669"/>
    <property type="project" value="InterPro"/>
</dbReference>
<dbReference type="OrthoDB" id="3514167at2"/>
<dbReference type="GO" id="GO:0005524">
    <property type="term" value="F:ATP binding"/>
    <property type="evidence" value="ECO:0007669"/>
    <property type="project" value="UniProtKB-KW"/>
</dbReference>
<feature type="domain" description="ABC transporter" evidence="7">
    <location>
        <begin position="10"/>
        <end position="224"/>
    </location>
</feature>
<dbReference type="RefSeq" id="WP_111866781.1">
    <property type="nucleotide sequence ID" value="NZ_QLYX01000005.1"/>
</dbReference>
<dbReference type="InterPro" id="IPR027417">
    <property type="entry name" value="P-loop_NTPase"/>
</dbReference>
<comment type="caution">
    <text evidence="8">The sequence shown here is derived from an EMBL/GenBank/DDBJ whole genome shotgun (WGS) entry which is preliminary data.</text>
</comment>
<dbReference type="InterPro" id="IPR003593">
    <property type="entry name" value="AAA+_ATPase"/>
</dbReference>
<dbReference type="Pfam" id="PF00005">
    <property type="entry name" value="ABC_tran"/>
    <property type="match status" value="1"/>
</dbReference>
<dbReference type="PROSITE" id="PS00211">
    <property type="entry name" value="ABC_TRANSPORTER_1"/>
    <property type="match status" value="1"/>
</dbReference>
<dbReference type="InterPro" id="IPR017871">
    <property type="entry name" value="ABC_transporter-like_CS"/>
</dbReference>
<sequence>MATRLSGPVTRVEGLTRRFGDRTVLDGVDLEIRRGEFVALLGRSGSGKSTLLRALAGLDSGTGGRLAVEGTVAVAFQEPRLVPWKRVAANVALGLDVPDPAAAARAALAEVGLADHGRAWPLTLSGGEAQRASLARALVRRPDLLLLDEPFSALDALTRITIHRLVLELWARHRPGILLVTHDVDEALLLADRVLVLADGRITHDSRVDVARPRHRDHPELLALRAALLTALGVTPEETP</sequence>
<dbReference type="Gene3D" id="3.40.50.300">
    <property type="entry name" value="P-loop containing nucleotide triphosphate hydrolases"/>
    <property type="match status" value="1"/>
</dbReference>
<keyword evidence="2" id="KW-1003">Cell membrane</keyword>
<organism evidence="8 9">
    <name type="scientific">Actinomadura craniellae</name>
    <dbReference type="NCBI Taxonomy" id="2231787"/>
    <lineage>
        <taxon>Bacteria</taxon>
        <taxon>Bacillati</taxon>
        <taxon>Actinomycetota</taxon>
        <taxon>Actinomycetes</taxon>
        <taxon>Streptosporangiales</taxon>
        <taxon>Thermomonosporaceae</taxon>
        <taxon>Actinomadura</taxon>
    </lineage>
</organism>
<name>A0A365H6P0_9ACTN</name>
<protein>
    <submittedName>
        <fullName evidence="8">Sulfonate ABC transporter ATP-binding protein</fullName>
    </submittedName>
</protein>
<keyword evidence="4 8" id="KW-0067">ATP-binding</keyword>
<reference evidence="8 9" key="1">
    <citation type="submission" date="2018-06" db="EMBL/GenBank/DDBJ databases">
        <title>Actinomadura craniellae sp. nov. isolated from marine sponge Craniella sp.</title>
        <authorList>
            <person name="Li L."/>
            <person name="Xu Q.H."/>
            <person name="Lin H.W."/>
            <person name="Lu Y.H."/>
        </authorList>
    </citation>
    <scope>NUCLEOTIDE SEQUENCE [LARGE SCALE GENOMIC DNA]</scope>
    <source>
        <strain evidence="8 9">LHW63021</strain>
    </source>
</reference>
<evidence type="ECO:0000256" key="2">
    <source>
        <dbReference type="ARBA" id="ARBA00022475"/>
    </source>
</evidence>
<evidence type="ECO:0000256" key="6">
    <source>
        <dbReference type="ARBA" id="ARBA00023136"/>
    </source>
</evidence>
<keyword evidence="9" id="KW-1185">Reference proteome</keyword>
<gene>
    <name evidence="8" type="ORF">DPM19_12955</name>
</gene>
<evidence type="ECO:0000256" key="4">
    <source>
        <dbReference type="ARBA" id="ARBA00022840"/>
    </source>
</evidence>
<evidence type="ECO:0000256" key="1">
    <source>
        <dbReference type="ARBA" id="ARBA00022448"/>
    </source>
</evidence>
<evidence type="ECO:0000259" key="7">
    <source>
        <dbReference type="PROSITE" id="PS50893"/>
    </source>
</evidence>
<dbReference type="SMART" id="SM00382">
    <property type="entry name" value="AAA"/>
    <property type="match status" value="1"/>
</dbReference>
<keyword evidence="3" id="KW-0547">Nucleotide-binding</keyword>
<evidence type="ECO:0000256" key="5">
    <source>
        <dbReference type="ARBA" id="ARBA00022967"/>
    </source>
</evidence>